<name>A0A1W9YSZ7_MYCBA</name>
<reference evidence="1 2" key="1">
    <citation type="submission" date="2017-02" db="EMBL/GenBank/DDBJ databases">
        <title>The new phylogeny of genus Mycobacterium.</title>
        <authorList>
            <person name="Tortoli E."/>
            <person name="Trovato A."/>
            <person name="Cirillo D.M."/>
        </authorList>
    </citation>
    <scope>NUCLEOTIDE SEQUENCE [LARGE SCALE GENOMIC DNA]</scope>
    <source>
        <strain evidence="1 2">DSM 45578</strain>
    </source>
</reference>
<dbReference type="EMBL" id="MVHJ01000021">
    <property type="protein sequence ID" value="ORA03042.1"/>
    <property type="molecule type" value="Genomic_DNA"/>
</dbReference>
<dbReference type="AlphaFoldDB" id="A0A1W9YSZ7"/>
<keyword evidence="2" id="KW-1185">Reference proteome</keyword>
<evidence type="ECO:0000313" key="1">
    <source>
        <dbReference type="EMBL" id="ORA03042.1"/>
    </source>
</evidence>
<dbReference type="Proteomes" id="UP000192366">
    <property type="component" value="Unassembled WGS sequence"/>
</dbReference>
<dbReference type="RefSeq" id="WP_083060805.1">
    <property type="nucleotide sequence ID" value="NZ_JACKVM010000014.1"/>
</dbReference>
<protein>
    <submittedName>
        <fullName evidence="1">Uncharacterized protein</fullName>
    </submittedName>
</protein>
<sequence>MSVTPTDLTGTERAVLLVLMAQARPVPNADLLAYGPTLDKRSRDKLNTLDLIESERVGGRYIHELTDRGWRLCRDIITAGAPPRSTGPAKTLYTVLAGLNRYLDTADLSLAELFWPKQTPSAAERITQAYTELADRTGAWVGLRTLRRQLDDVPDLDDALTELYRTGAISLIPEENQKVLTEEDRAAAITIGGQAKHLIAIEV</sequence>
<comment type="caution">
    <text evidence="1">The sequence shown here is derived from an EMBL/GenBank/DDBJ whole genome shotgun (WGS) entry which is preliminary data.</text>
</comment>
<dbReference type="OrthoDB" id="3822696at2"/>
<gene>
    <name evidence="1" type="ORF">BST17_20885</name>
</gene>
<accession>A0A1W9YSZ7</accession>
<dbReference type="STRING" id="564198.BST17_20885"/>
<organism evidence="1 2">
    <name type="scientific">Mycolicibacterium bacteremicum</name>
    <name type="common">Mycobacterium bacteremicum</name>
    <dbReference type="NCBI Taxonomy" id="564198"/>
    <lineage>
        <taxon>Bacteria</taxon>
        <taxon>Bacillati</taxon>
        <taxon>Actinomycetota</taxon>
        <taxon>Actinomycetes</taxon>
        <taxon>Mycobacteriales</taxon>
        <taxon>Mycobacteriaceae</taxon>
        <taxon>Mycolicibacterium</taxon>
    </lineage>
</organism>
<proteinExistence type="predicted"/>
<evidence type="ECO:0000313" key="2">
    <source>
        <dbReference type="Proteomes" id="UP000192366"/>
    </source>
</evidence>